<dbReference type="InterPro" id="IPR050275">
    <property type="entry name" value="PGM_Phosphatase"/>
</dbReference>
<dbReference type="SUPFAM" id="SSF53254">
    <property type="entry name" value="Phosphoglycerate mutase-like"/>
    <property type="match status" value="1"/>
</dbReference>
<evidence type="ECO:0000313" key="1">
    <source>
        <dbReference type="EMBL" id="QEL11052.1"/>
    </source>
</evidence>
<dbReference type="OrthoDB" id="9783269at2"/>
<evidence type="ECO:0000313" key="2">
    <source>
        <dbReference type="Proteomes" id="UP000322553"/>
    </source>
</evidence>
<dbReference type="Gene3D" id="3.40.50.1240">
    <property type="entry name" value="Phosphoglycerate mutase-like"/>
    <property type="match status" value="1"/>
</dbReference>
<dbReference type="Pfam" id="PF00300">
    <property type="entry name" value="His_Phos_1"/>
    <property type="match status" value="1"/>
</dbReference>
<dbReference type="InterPro" id="IPR029033">
    <property type="entry name" value="His_PPase_superfam"/>
</dbReference>
<gene>
    <name evidence="1" type="ORF">FY550_07860</name>
</gene>
<dbReference type="PANTHER" id="PTHR48100">
    <property type="entry name" value="BROAD-SPECIFICITY PHOSPHATASE YOR283W-RELATED"/>
    <property type="match status" value="1"/>
</dbReference>
<dbReference type="GO" id="GO:0016791">
    <property type="term" value="F:phosphatase activity"/>
    <property type="evidence" value="ECO:0007669"/>
    <property type="project" value="TreeGrafter"/>
</dbReference>
<protein>
    <submittedName>
        <fullName evidence="1">Histidine phosphatase family protein</fullName>
    </submittedName>
</protein>
<proteinExistence type="predicted"/>
<keyword evidence="2" id="KW-1185">Reference proteome</keyword>
<dbReference type="AlphaFoldDB" id="A0A1S1NRL7"/>
<reference evidence="1 2" key="1">
    <citation type="submission" date="2019-08" db="EMBL/GenBank/DDBJ databases">
        <title>Complete genome sequence of Kushneria sp. YCWA18, a halophilic phosphate-solubilizing bacterium isolated from Daqiao saltern in China.</title>
        <authorList>
            <person name="Du G.-X."/>
            <person name="Qu L.-Y."/>
        </authorList>
    </citation>
    <scope>NUCLEOTIDE SEQUENCE [LARGE SCALE GENOMIC DNA]</scope>
    <source>
        <strain evidence="1 2">YCWA18</strain>
    </source>
</reference>
<dbReference type="KEGG" id="kuy:FY550_07860"/>
<dbReference type="STRING" id="657387.BH688_04105"/>
<name>A0A1S1NRL7_9GAMM</name>
<sequence length="223" mass="24875">MTAHGSETSDEYRSLIIDCMRHGECEGPQGLRGQMDVELTCAGRSAMRASAVHLPRPERLVCSPLKRCHTVATELAEQWAIECCIDSDLMEIHFGDWEGRALGELARMEPEALTAFWQDPARATPPGGEPLATFNSRVERAWQRCLTAPESYQLIITHGGVIKTWLAQALKMDMQHAMYLHRLEIAHASVVRLRVDLVPDEAPLVQLLFLGVPQAPMKLPDIV</sequence>
<dbReference type="PANTHER" id="PTHR48100:SF1">
    <property type="entry name" value="HISTIDINE PHOSPHATASE FAMILY PROTEIN-RELATED"/>
    <property type="match status" value="1"/>
</dbReference>
<dbReference type="EMBL" id="CP043420">
    <property type="protein sequence ID" value="QEL11052.1"/>
    <property type="molecule type" value="Genomic_DNA"/>
</dbReference>
<accession>A0A1S1NRL7</accession>
<organism evidence="1 2">
    <name type="scientific">Kushneria phosphatilytica</name>
    <dbReference type="NCBI Taxonomy" id="657387"/>
    <lineage>
        <taxon>Bacteria</taxon>
        <taxon>Pseudomonadati</taxon>
        <taxon>Pseudomonadota</taxon>
        <taxon>Gammaproteobacteria</taxon>
        <taxon>Oceanospirillales</taxon>
        <taxon>Halomonadaceae</taxon>
        <taxon>Kushneria</taxon>
    </lineage>
</organism>
<dbReference type="InterPro" id="IPR013078">
    <property type="entry name" value="His_Pase_superF_clade-1"/>
</dbReference>
<dbReference type="GO" id="GO:0005737">
    <property type="term" value="C:cytoplasm"/>
    <property type="evidence" value="ECO:0007669"/>
    <property type="project" value="TreeGrafter"/>
</dbReference>
<dbReference type="Proteomes" id="UP000322553">
    <property type="component" value="Chromosome"/>
</dbReference>
<dbReference type="SMART" id="SM00855">
    <property type="entry name" value="PGAM"/>
    <property type="match status" value="1"/>
</dbReference>
<dbReference type="CDD" id="cd07067">
    <property type="entry name" value="HP_PGM_like"/>
    <property type="match status" value="1"/>
</dbReference>